<sequence>MSERKQKLRGETQLAEDCRMYKNPFPAQNQNVVCKVEKITDTGVYVRLLEYAEMKAMLQFREISRKRVRSLKKVGIIEGAEDVVSVMRVDESKGNVDVSKRDINDDDKNEARAKYAKSKAVHNIFRNIAYKAKLRTIEVYTLFGWPLADEYDNVYDGLLVAINEAGTFERVSKQAIEELTERHDLDPEEKASLEEKAERLLPILYERVKDKLAPSAVKFHSLFRVTCFNEKGITAIKDSVSTGLDFSTPEAPIKITLLSSPMFLMVCQSKWQTTALENMKRALSMIEKSIVAHGGAFVLDKGPHLASDKEQTEMKKRISRIIEMTRE</sequence>
<dbReference type="PANTHER" id="PTHR10602:SF0">
    <property type="entry name" value="EUKARYOTIC TRANSLATION INITIATION FACTOR 2 SUBUNIT 1"/>
    <property type="match status" value="1"/>
</dbReference>
<dbReference type="InterPro" id="IPR012340">
    <property type="entry name" value="NA-bd_OB-fold"/>
</dbReference>
<comment type="similarity">
    <text evidence="1">Belongs to the eIF-2-alpha family.</text>
</comment>
<evidence type="ECO:0000256" key="2">
    <source>
        <dbReference type="ARBA" id="ARBA00022540"/>
    </source>
</evidence>
<evidence type="ECO:0000256" key="3">
    <source>
        <dbReference type="ARBA" id="ARBA00022917"/>
    </source>
</evidence>
<evidence type="ECO:0000313" key="6">
    <source>
        <dbReference type="Proteomes" id="UP001057375"/>
    </source>
</evidence>
<dbReference type="InterPro" id="IPR024055">
    <property type="entry name" value="TIF2_asu_C"/>
</dbReference>
<dbReference type="SMART" id="SM00316">
    <property type="entry name" value="S1"/>
    <property type="match status" value="1"/>
</dbReference>
<dbReference type="EMBL" id="BQXS01010799">
    <property type="protein sequence ID" value="GKT34350.1"/>
    <property type="molecule type" value="Genomic_DNA"/>
</dbReference>
<dbReference type="Proteomes" id="UP001057375">
    <property type="component" value="Unassembled WGS sequence"/>
</dbReference>
<feature type="non-terminal residue" evidence="5">
    <location>
        <position position="327"/>
    </location>
</feature>
<organism evidence="5 6">
    <name type="scientific">Aduncisulcus paluster</name>
    <dbReference type="NCBI Taxonomy" id="2918883"/>
    <lineage>
        <taxon>Eukaryota</taxon>
        <taxon>Metamonada</taxon>
        <taxon>Carpediemonas-like organisms</taxon>
        <taxon>Aduncisulcus</taxon>
    </lineage>
</organism>
<dbReference type="PANTHER" id="PTHR10602">
    <property type="entry name" value="EUKARYOTIC TRANSLATION INITIATION FACTOR 2 SUBUNIT 1"/>
    <property type="match status" value="1"/>
</dbReference>
<keyword evidence="3" id="KW-0648">Protein biosynthesis</keyword>
<dbReference type="Pfam" id="PF07541">
    <property type="entry name" value="EIF_2_alpha"/>
    <property type="match status" value="1"/>
</dbReference>
<dbReference type="GO" id="GO:0003743">
    <property type="term" value="F:translation initiation factor activity"/>
    <property type="evidence" value="ECO:0007669"/>
    <property type="project" value="UniProtKB-KW"/>
</dbReference>
<gene>
    <name evidence="5" type="ORF">ADUPG1_007718</name>
</gene>
<dbReference type="SUPFAM" id="SSF110993">
    <property type="entry name" value="eIF-2-alpha, C-terminal domain"/>
    <property type="match status" value="1"/>
</dbReference>
<dbReference type="InterPro" id="IPR024054">
    <property type="entry name" value="TIF2_asu_middle_sf"/>
</dbReference>
<dbReference type="Gene3D" id="3.30.70.1130">
    <property type="entry name" value="EIF_2_alpha"/>
    <property type="match status" value="1"/>
</dbReference>
<protein>
    <submittedName>
        <fullName evidence="5">Translation initiation factor 2, alpha subunit like protein</fullName>
    </submittedName>
</protein>
<evidence type="ECO:0000256" key="1">
    <source>
        <dbReference type="ARBA" id="ARBA00007223"/>
    </source>
</evidence>
<keyword evidence="6" id="KW-1185">Reference proteome</keyword>
<name>A0ABQ5KPC0_9EUKA</name>
<dbReference type="Gene3D" id="2.40.50.140">
    <property type="entry name" value="Nucleic acid-binding proteins"/>
    <property type="match status" value="1"/>
</dbReference>
<dbReference type="PROSITE" id="PS50126">
    <property type="entry name" value="S1"/>
    <property type="match status" value="1"/>
</dbReference>
<keyword evidence="2 5" id="KW-0396">Initiation factor</keyword>
<dbReference type="InterPro" id="IPR003029">
    <property type="entry name" value="S1_domain"/>
</dbReference>
<reference evidence="5" key="1">
    <citation type="submission" date="2022-03" db="EMBL/GenBank/DDBJ databases">
        <title>Draft genome sequence of Aduncisulcus paluster, a free-living microaerophilic Fornicata.</title>
        <authorList>
            <person name="Yuyama I."/>
            <person name="Kume K."/>
            <person name="Tamura T."/>
            <person name="Inagaki Y."/>
            <person name="Hashimoto T."/>
        </authorList>
    </citation>
    <scope>NUCLEOTIDE SEQUENCE</scope>
    <source>
        <strain evidence="5">NY0171</strain>
    </source>
</reference>
<evidence type="ECO:0000313" key="5">
    <source>
        <dbReference type="EMBL" id="GKT34350.1"/>
    </source>
</evidence>
<accession>A0ABQ5KPC0</accession>
<dbReference type="SUPFAM" id="SSF116742">
    <property type="entry name" value="eIF2alpha middle domain-like"/>
    <property type="match status" value="1"/>
</dbReference>
<dbReference type="Gene3D" id="1.10.150.190">
    <property type="entry name" value="Translation initiation factor 2, subunit 1, domain 2"/>
    <property type="match status" value="1"/>
</dbReference>
<dbReference type="SUPFAM" id="SSF50249">
    <property type="entry name" value="Nucleic acid-binding proteins"/>
    <property type="match status" value="1"/>
</dbReference>
<proteinExistence type="inferred from homology"/>
<comment type="caution">
    <text evidence="5">The sequence shown here is derived from an EMBL/GenBank/DDBJ whole genome shotgun (WGS) entry which is preliminary data.</text>
</comment>
<feature type="domain" description="S1 motif" evidence="4">
    <location>
        <begin position="29"/>
        <end position="101"/>
    </location>
</feature>
<dbReference type="InterPro" id="IPR011488">
    <property type="entry name" value="TIF_2_asu"/>
</dbReference>
<evidence type="ECO:0000259" key="4">
    <source>
        <dbReference type="PROSITE" id="PS50126"/>
    </source>
</evidence>